<dbReference type="PRINTS" id="PR01217">
    <property type="entry name" value="PRICHEXTENSN"/>
</dbReference>
<feature type="region of interest" description="Disordered" evidence="7">
    <location>
        <begin position="399"/>
        <end position="507"/>
    </location>
</feature>
<evidence type="ECO:0000259" key="8">
    <source>
        <dbReference type="PROSITE" id="PS50011"/>
    </source>
</evidence>
<evidence type="ECO:0000313" key="9">
    <source>
        <dbReference type="EMBL" id="GIH86615.1"/>
    </source>
</evidence>
<dbReference type="AlphaFoldDB" id="A0A8J3WEP7"/>
<evidence type="ECO:0000256" key="3">
    <source>
        <dbReference type="ARBA" id="ARBA00022679"/>
    </source>
</evidence>
<keyword evidence="2" id="KW-0723">Serine/threonine-protein kinase</keyword>
<dbReference type="Gene3D" id="1.10.510.10">
    <property type="entry name" value="Transferase(Phosphotransferase) domain 1"/>
    <property type="match status" value="1"/>
</dbReference>
<name>A0A8J3WEP7_PLARO</name>
<evidence type="ECO:0000256" key="2">
    <source>
        <dbReference type="ARBA" id="ARBA00022527"/>
    </source>
</evidence>
<reference evidence="9" key="1">
    <citation type="submission" date="2021-01" db="EMBL/GenBank/DDBJ databases">
        <title>Whole genome shotgun sequence of Planobispora rosea NBRC 15558.</title>
        <authorList>
            <person name="Komaki H."/>
            <person name="Tamura T."/>
        </authorList>
    </citation>
    <scope>NUCLEOTIDE SEQUENCE</scope>
    <source>
        <strain evidence="9">NBRC 15558</strain>
    </source>
</reference>
<dbReference type="PANTHER" id="PTHR43289">
    <property type="entry name" value="MITOGEN-ACTIVATED PROTEIN KINASE KINASE KINASE 20-RELATED"/>
    <property type="match status" value="1"/>
</dbReference>
<feature type="compositionally biased region" description="Low complexity" evidence="7">
    <location>
        <begin position="481"/>
        <end position="507"/>
    </location>
</feature>
<accession>A0A8J3WEP7</accession>
<feature type="compositionally biased region" description="Low complexity" evidence="7">
    <location>
        <begin position="447"/>
        <end position="468"/>
    </location>
</feature>
<evidence type="ECO:0000256" key="6">
    <source>
        <dbReference type="ARBA" id="ARBA00022840"/>
    </source>
</evidence>
<dbReference type="PROSITE" id="PS50011">
    <property type="entry name" value="PROTEIN_KINASE_DOM"/>
    <property type="match status" value="1"/>
</dbReference>
<feature type="compositionally biased region" description="Low complexity" evidence="7">
    <location>
        <begin position="408"/>
        <end position="420"/>
    </location>
</feature>
<organism evidence="9 10">
    <name type="scientific">Planobispora rosea</name>
    <dbReference type="NCBI Taxonomy" id="35762"/>
    <lineage>
        <taxon>Bacteria</taxon>
        <taxon>Bacillati</taxon>
        <taxon>Actinomycetota</taxon>
        <taxon>Actinomycetes</taxon>
        <taxon>Streptosporangiales</taxon>
        <taxon>Streptosporangiaceae</taxon>
        <taxon>Planobispora</taxon>
    </lineage>
</organism>
<dbReference type="InterPro" id="IPR000719">
    <property type="entry name" value="Prot_kinase_dom"/>
</dbReference>
<feature type="compositionally biased region" description="Pro residues" evidence="7">
    <location>
        <begin position="469"/>
        <end position="480"/>
    </location>
</feature>
<evidence type="ECO:0000256" key="1">
    <source>
        <dbReference type="ARBA" id="ARBA00012513"/>
    </source>
</evidence>
<dbReference type="PANTHER" id="PTHR43289:SF6">
    <property type="entry name" value="SERINE_THREONINE-PROTEIN KINASE NEKL-3"/>
    <property type="match status" value="1"/>
</dbReference>
<gene>
    <name evidence="9" type="ORF">Pro02_50230</name>
</gene>
<dbReference type="OrthoDB" id="9762169at2"/>
<sequence length="507" mass="52006">MTSLLGGRYRPLGRIAAGGMGEVWRCRDELLAREVAVKLLRSHVAADPHFRERFRTEARIAAGLADPGIAQVFDYGEDGDVAYLVMELVSGESLANILARNGTLNSEITLDVVHQTARGLHAAHRSGIIHRDIKPGNLLVTETGTVKITDFGIARALEAAPVTQTGTVLGTAQYVSPEQASGTTLSPATDIYSLGVVAYECLAGRPPFVADNQVAIALMHLNDPPPPLPESVPTVVRDLVMACLSKDPARRPASSRELSDRAYVLRESLATAGAVELGMLTDPSGWRVEPASAAELADFAEPTGLTGPTESAAGRPGPSGTRVAPGPGTAAPLPGPGSGGTGPDHGPRTARTPSRGAGTARTAPKRNGLRRTGAIVAAAAGCAAAVGLGTLVLQEMNRRGDGAGPAQPLTRLTPVTTPPTSRATKGTSPVTRTTAPPVTSPRPSPAPSATVSRSATPTARPTRTSSSPSPAPTTPTPAPTTPTVTQSPTPTTTTPDPGEATPPNGET</sequence>
<dbReference type="InterPro" id="IPR011009">
    <property type="entry name" value="Kinase-like_dom_sf"/>
</dbReference>
<dbReference type="GO" id="GO:0004674">
    <property type="term" value="F:protein serine/threonine kinase activity"/>
    <property type="evidence" value="ECO:0007669"/>
    <property type="project" value="UniProtKB-KW"/>
</dbReference>
<protein>
    <recommendedName>
        <fullName evidence="1">non-specific serine/threonine protein kinase</fullName>
        <ecNumber evidence="1">2.7.11.1</ecNumber>
    </recommendedName>
</protein>
<evidence type="ECO:0000256" key="4">
    <source>
        <dbReference type="ARBA" id="ARBA00022741"/>
    </source>
</evidence>
<dbReference type="SMART" id="SM00220">
    <property type="entry name" value="S_TKc"/>
    <property type="match status" value="1"/>
</dbReference>
<evidence type="ECO:0000256" key="5">
    <source>
        <dbReference type="ARBA" id="ARBA00022777"/>
    </source>
</evidence>
<dbReference type="Pfam" id="PF00069">
    <property type="entry name" value="Pkinase"/>
    <property type="match status" value="1"/>
</dbReference>
<keyword evidence="3" id="KW-0808">Transferase</keyword>
<dbReference type="SUPFAM" id="SSF56112">
    <property type="entry name" value="Protein kinase-like (PK-like)"/>
    <property type="match status" value="1"/>
</dbReference>
<evidence type="ECO:0000313" key="10">
    <source>
        <dbReference type="Proteomes" id="UP000655044"/>
    </source>
</evidence>
<keyword evidence="6" id="KW-0067">ATP-binding</keyword>
<keyword evidence="4" id="KW-0547">Nucleotide-binding</keyword>
<dbReference type="EC" id="2.7.11.1" evidence="1"/>
<dbReference type="Proteomes" id="UP000655044">
    <property type="component" value="Unassembled WGS sequence"/>
</dbReference>
<feature type="domain" description="Protein kinase" evidence="8">
    <location>
        <begin position="9"/>
        <end position="264"/>
    </location>
</feature>
<dbReference type="InterPro" id="IPR008271">
    <property type="entry name" value="Ser/Thr_kinase_AS"/>
</dbReference>
<dbReference type="GO" id="GO:0005524">
    <property type="term" value="F:ATP binding"/>
    <property type="evidence" value="ECO:0007669"/>
    <property type="project" value="UniProtKB-KW"/>
</dbReference>
<dbReference type="PROSITE" id="PS00108">
    <property type="entry name" value="PROTEIN_KINASE_ST"/>
    <property type="match status" value="1"/>
</dbReference>
<comment type="caution">
    <text evidence="9">The sequence shown here is derived from an EMBL/GenBank/DDBJ whole genome shotgun (WGS) entry which is preliminary data.</text>
</comment>
<dbReference type="EMBL" id="BOOI01000048">
    <property type="protein sequence ID" value="GIH86615.1"/>
    <property type="molecule type" value="Genomic_DNA"/>
</dbReference>
<dbReference type="RefSeq" id="WP_068920484.1">
    <property type="nucleotide sequence ID" value="NZ_BMQP01000029.1"/>
</dbReference>
<feature type="region of interest" description="Disordered" evidence="7">
    <location>
        <begin position="300"/>
        <end position="368"/>
    </location>
</feature>
<evidence type="ECO:0000256" key="7">
    <source>
        <dbReference type="SAM" id="MobiDB-lite"/>
    </source>
</evidence>
<keyword evidence="10" id="KW-1185">Reference proteome</keyword>
<dbReference type="FunFam" id="1.10.510.10:FF:000021">
    <property type="entry name" value="Serine/threonine protein kinase"/>
    <property type="match status" value="1"/>
</dbReference>
<dbReference type="CDD" id="cd14014">
    <property type="entry name" value="STKc_PknB_like"/>
    <property type="match status" value="1"/>
</dbReference>
<feature type="compositionally biased region" description="Low complexity" evidence="7">
    <location>
        <begin position="427"/>
        <end position="437"/>
    </location>
</feature>
<dbReference type="Gene3D" id="3.30.200.20">
    <property type="entry name" value="Phosphorylase Kinase, domain 1"/>
    <property type="match status" value="1"/>
</dbReference>
<keyword evidence="5" id="KW-0418">Kinase</keyword>
<proteinExistence type="predicted"/>